<comment type="caution">
    <text evidence="3">The sequence shown here is derived from an EMBL/GenBank/DDBJ whole genome shotgun (WGS) entry which is preliminary data.</text>
</comment>
<sequence>MSGRLGRIAMVSLSVAGLCGVITALASAQDWVEGGDLPWTGLSWVRTSWAGASRSCTPLPGANKTGSRERRTADLAWSGSDAVMIRIPAQVHFRPGPSPKASVTGDADIVEHVRLRDGQLAWDTAEWGHAIDCLQPDDLVVQLSGPAVTAWTVSGSAALDLSDLHQDVVRITARGSGAVTASGDVRDVAVEAAGSGQVDLGRLVTQTATANLHGSGNLRLADAKQESLRLTLHGSGAVSASGTAHEVSLDSSGSGRADLGRLVADRASATVRGSGDVDLAPRQDADISVSGSAVVRLHGTVARINSHVSGSGQVKQVP</sequence>
<dbReference type="PANTHER" id="PTHR39200:SF1">
    <property type="entry name" value="AUTO-TRANSPORTER ADHESIN HEAD GIN DOMAIN-CONTAINING PROTEIN-RELATED"/>
    <property type="match status" value="1"/>
</dbReference>
<dbReference type="Gene3D" id="2.160.20.120">
    <property type="match status" value="1"/>
</dbReference>
<name>A0ABS5G2C8_9BRAD</name>
<organism evidence="3 4">
    <name type="scientific">Bradyrhizobium denitrificans</name>
    <dbReference type="NCBI Taxonomy" id="2734912"/>
    <lineage>
        <taxon>Bacteria</taxon>
        <taxon>Pseudomonadati</taxon>
        <taxon>Pseudomonadota</taxon>
        <taxon>Alphaproteobacteria</taxon>
        <taxon>Hyphomicrobiales</taxon>
        <taxon>Nitrobacteraceae</taxon>
        <taxon>Bradyrhizobium</taxon>
    </lineage>
</organism>
<keyword evidence="1" id="KW-0732">Signal</keyword>
<feature type="chain" id="PRO_5045678323" evidence="1">
    <location>
        <begin position="29"/>
        <end position="318"/>
    </location>
</feature>
<reference evidence="4" key="1">
    <citation type="journal article" date="2021" name="ISME J.">
        <title>Evolutionary origin and ecological implication of a unique nif island in free-living Bradyrhizobium lineages.</title>
        <authorList>
            <person name="Tao J."/>
        </authorList>
    </citation>
    <scope>NUCLEOTIDE SEQUENCE [LARGE SCALE GENOMIC DNA]</scope>
    <source>
        <strain evidence="4">SZCCT0094</strain>
    </source>
</reference>
<evidence type="ECO:0000259" key="2">
    <source>
        <dbReference type="Pfam" id="PF10988"/>
    </source>
</evidence>
<dbReference type="RefSeq" id="WP_172235363.1">
    <property type="nucleotide sequence ID" value="NZ_JABFDP010000001.1"/>
</dbReference>
<accession>A0ABS5G2C8</accession>
<proteinExistence type="predicted"/>
<dbReference type="Pfam" id="PF10988">
    <property type="entry name" value="DUF2807"/>
    <property type="match status" value="1"/>
</dbReference>
<dbReference type="Proteomes" id="UP001314635">
    <property type="component" value="Unassembled WGS sequence"/>
</dbReference>
<evidence type="ECO:0000313" key="3">
    <source>
        <dbReference type="EMBL" id="MBR1135434.1"/>
    </source>
</evidence>
<evidence type="ECO:0000256" key="1">
    <source>
        <dbReference type="SAM" id="SignalP"/>
    </source>
</evidence>
<feature type="domain" description="Putative auto-transporter adhesin head GIN" evidence="2">
    <location>
        <begin position="205"/>
        <end position="299"/>
    </location>
</feature>
<dbReference type="InterPro" id="IPR021255">
    <property type="entry name" value="DUF2807"/>
</dbReference>
<protein>
    <submittedName>
        <fullName evidence="3">DUF2807 domain-containing protein</fullName>
    </submittedName>
</protein>
<feature type="signal peptide" evidence="1">
    <location>
        <begin position="1"/>
        <end position="28"/>
    </location>
</feature>
<dbReference type="PANTHER" id="PTHR39200">
    <property type="entry name" value="HYPOTHETICAL EXPORTED PROTEIN"/>
    <property type="match status" value="1"/>
</dbReference>
<dbReference type="EMBL" id="JAFCLK010000005">
    <property type="protein sequence ID" value="MBR1135434.1"/>
    <property type="molecule type" value="Genomic_DNA"/>
</dbReference>
<gene>
    <name evidence="3" type="ORF">JQ619_06635</name>
</gene>
<keyword evidence="4" id="KW-1185">Reference proteome</keyword>
<evidence type="ECO:0000313" key="4">
    <source>
        <dbReference type="Proteomes" id="UP001314635"/>
    </source>
</evidence>